<dbReference type="InterPro" id="IPR028974">
    <property type="entry name" value="TSP_type-3_rpt"/>
</dbReference>
<dbReference type="SUPFAM" id="SSF74853">
    <property type="entry name" value="Lamin A/C globular tail domain"/>
    <property type="match status" value="1"/>
</dbReference>
<dbReference type="Gene3D" id="2.60.40.1260">
    <property type="entry name" value="Lamin Tail domain"/>
    <property type="match status" value="1"/>
</dbReference>
<evidence type="ECO:0000313" key="10">
    <source>
        <dbReference type="Proteomes" id="UP000183760"/>
    </source>
</evidence>
<dbReference type="InterPro" id="IPR011059">
    <property type="entry name" value="Metal-dep_hydrolase_composite"/>
</dbReference>
<dbReference type="InterPro" id="IPR006680">
    <property type="entry name" value="Amidohydro-rel"/>
</dbReference>
<feature type="region of interest" description="Disordered" evidence="5">
    <location>
        <begin position="729"/>
        <end position="767"/>
    </location>
</feature>
<dbReference type="InterPro" id="IPR003367">
    <property type="entry name" value="Thrombospondin_3-like_rpt"/>
</dbReference>
<gene>
    <name evidence="8" type="ORF">MFU01_72890</name>
    <name evidence="9" type="ORF">SAMN05443572_107408</name>
</gene>
<sequence>MSFRQLLAPLTALLLVVTACGDDDPPSPVCGNGVVERGEACDDGNTTNGDGCESSCQPTPKPDAGPGGGDGGPGEPDAGPGETDGGNVEPDAGPGETDGGNVEPDAGPGETDGGSGTPDSGPGETDGGSGTPDSGPGETDGGSVEPDAGPGETDGGSVEPDAGPGETDGGSGTPDGGPGEPDAGPGGGTVVMCPAANLPPPTTGSCTVTSGNAAKLFTGIVLAPDKVYHGGQVLVDSAGVIQCVSCDCSQAAGAASATQVTCPQAVVSPGLINAHDHITFQKAPFARTDEKYEHRHDWRQGNNQHTRLAAGNTVGADGLRWAELRQVIAGTTSIAGSGGAKGLLRNLDAPNTSDTGTNQEGLGAGSGAEYQTFPLGDSDGRERASGCDYERVDSPSVIPAASAYLPHIAEGIETSARNEFLCLSGQQSGGQNILSSRTALVHGIGLSASDIRMMATSSTSLVWSPRSNIGLYGDTAAIPLYKYLGVNMTLGTDWLQSGSMNILRELRCADDLDSDYFNDSLSDTETWALVTGNAAHAFQATNTGALVPGKVADVAIFRLNGHVASPHRAVIRAEPADVVLTMRGGKALYGESAVVSALSGGGCDTLDVCGVERSVCLQSEISMTLSTLQSRNSGAYPLFACGVPADEPTCEPSRTSTNARWPASVSGSTVYSGGVSGADVDGDGIADDVDNCPGVFNPVRPMDQGVQPDVDGDGVGDACDVCPFAPGTTECTRPNPNDTDGDGVPNASDNCPNTHNPDQADSDGDGKGDACDLCPTPNPGDAACALSIYTVKQPGPGGTSPWVGQRVFIANATVTGVGATGFFVQVNPLDQGYQGPDYSGAFVFTRTAPPSTVAAGSRVNVDATVANYFGQLQLASPSVEVLTQGSTLPPPLVVTPAEVGTGGSRATQLEGVLVRVSQVQVTNIAPAPGGGDTAPTGEFEVDGALRINDYLFSFPLPALGDRYFSITGVLELRNDHSKIEPRSAADLVPASTGEVSLASLAPTGVFVRSGVNGPTFPEPLTVSLTGPVTVDTVVTVASSSPAVSVVGGQVVIPAGERSAVVLLNTDSALDPDAKKATLTATLGTVSREATVTVLAVDQPAALEQLSPELVVVTGGGTATLTVTLDVPPSVDTVVSLSVQPASLGGVPAQVVVRADTLSAKFDFTAANVSGEGQVVASLGGDSVSAQLRVTEQPAGANHVVISEAAPAGPGGANDEFVELFNPTTSPVDLSGWKLQYKSATGTTYLSFTLPAGSVIQPRGFFLVTHPDYSGAPAGDASWGPAFSMSASRTGGGNLRLGGPGLTTNMNDPAKVDAFAYGTGNAPEGTAFPTVPAEAGSFERKATISSTAATMEGGSDAAAGNGFDSDDNASDFILRTQRQPQNSASPTE</sequence>
<dbReference type="EMBL" id="BJXR01000059">
    <property type="protein sequence ID" value="GEN12252.1"/>
    <property type="molecule type" value="Genomic_DNA"/>
</dbReference>
<dbReference type="GO" id="GO:0007155">
    <property type="term" value="P:cell adhesion"/>
    <property type="evidence" value="ECO:0007669"/>
    <property type="project" value="InterPro"/>
</dbReference>
<feature type="compositionally biased region" description="Polar residues" evidence="5">
    <location>
        <begin position="1375"/>
        <end position="1387"/>
    </location>
</feature>
<feature type="region of interest" description="Disordered" evidence="5">
    <location>
        <begin position="345"/>
        <end position="390"/>
    </location>
</feature>
<dbReference type="PROSITE" id="PS51234">
    <property type="entry name" value="TSP3"/>
    <property type="match status" value="1"/>
</dbReference>
<protein>
    <submittedName>
        <fullName evidence="9">Myxococcus cysteine-rich repeat-containing protein</fullName>
    </submittedName>
</protein>
<evidence type="ECO:0000313" key="11">
    <source>
        <dbReference type="Proteomes" id="UP000321514"/>
    </source>
</evidence>
<feature type="compositionally biased region" description="Gly residues" evidence="5">
    <location>
        <begin position="65"/>
        <end position="74"/>
    </location>
</feature>
<proteinExistence type="predicted"/>
<dbReference type="InterPro" id="IPR011936">
    <property type="entry name" value="Myxo_disulph_rpt"/>
</dbReference>
<keyword evidence="3" id="KW-0378">Hydrolase</keyword>
<evidence type="ECO:0000256" key="6">
    <source>
        <dbReference type="SAM" id="SignalP"/>
    </source>
</evidence>
<dbReference type="Pfam" id="PF01979">
    <property type="entry name" value="Amidohydro_1"/>
    <property type="match status" value="1"/>
</dbReference>
<feature type="compositionally biased region" description="Polar residues" evidence="5">
    <location>
        <begin position="44"/>
        <end position="57"/>
    </location>
</feature>
<feature type="compositionally biased region" description="Polar residues" evidence="5">
    <location>
        <begin position="729"/>
        <end position="738"/>
    </location>
</feature>
<name>A0A511TFS6_MYXFU</name>
<evidence type="ECO:0000256" key="5">
    <source>
        <dbReference type="SAM" id="MobiDB-lite"/>
    </source>
</evidence>
<evidence type="ECO:0000256" key="1">
    <source>
        <dbReference type="ARBA" id="ARBA00022729"/>
    </source>
</evidence>
<dbReference type="SUPFAM" id="SSF103647">
    <property type="entry name" value="TSP type-3 repeat"/>
    <property type="match status" value="1"/>
</dbReference>
<dbReference type="InterPro" id="IPR001322">
    <property type="entry name" value="Lamin_tail_dom"/>
</dbReference>
<dbReference type="Gene3D" id="2.30.40.10">
    <property type="entry name" value="Urease, subunit C, domain 1"/>
    <property type="match status" value="1"/>
</dbReference>
<feature type="region of interest" description="Disordered" evidence="5">
    <location>
        <begin position="38"/>
        <end position="190"/>
    </location>
</feature>
<dbReference type="STRING" id="1334629.MFUL124B02_21450"/>
<evidence type="ECO:0000313" key="8">
    <source>
        <dbReference type="EMBL" id="GEN12252.1"/>
    </source>
</evidence>
<reference evidence="9 10" key="1">
    <citation type="submission" date="2016-10" db="EMBL/GenBank/DDBJ databases">
        <authorList>
            <person name="Varghese N."/>
            <person name="Submissions S."/>
        </authorList>
    </citation>
    <scope>NUCLEOTIDE SEQUENCE [LARGE SCALE GENOMIC DNA]</scope>
    <source>
        <strain evidence="9 10">DSM 16525</strain>
    </source>
</reference>
<feature type="compositionally biased region" description="Polar residues" evidence="5">
    <location>
        <begin position="349"/>
        <end position="360"/>
    </location>
</feature>
<dbReference type="NCBIfam" id="TIGR02232">
    <property type="entry name" value="myxo_disulf_rpt"/>
    <property type="match status" value="1"/>
</dbReference>
<keyword evidence="4" id="KW-1015">Disulfide bond</keyword>
<comment type="caution">
    <text evidence="8">The sequence shown here is derived from an EMBL/GenBank/DDBJ whole genome shotgun (WGS) entry which is preliminary data.</text>
</comment>
<feature type="compositionally biased region" description="Basic and acidic residues" evidence="5">
    <location>
        <begin position="378"/>
        <end position="390"/>
    </location>
</feature>
<dbReference type="PANTHER" id="PTHR43794">
    <property type="entry name" value="AMINOHYDROLASE SSNA-RELATED"/>
    <property type="match status" value="1"/>
</dbReference>
<feature type="signal peptide" evidence="6">
    <location>
        <begin position="1"/>
        <end position="21"/>
    </location>
</feature>
<dbReference type="PANTHER" id="PTHR43794:SF11">
    <property type="entry name" value="AMIDOHYDROLASE-RELATED DOMAIN-CONTAINING PROTEIN"/>
    <property type="match status" value="1"/>
</dbReference>
<dbReference type="GO" id="GO:0005509">
    <property type="term" value="F:calcium ion binding"/>
    <property type="evidence" value="ECO:0007669"/>
    <property type="project" value="InterPro"/>
</dbReference>
<dbReference type="PROSITE" id="PS51841">
    <property type="entry name" value="LTD"/>
    <property type="match status" value="1"/>
</dbReference>
<feature type="compositionally biased region" description="Polar residues" evidence="5">
    <location>
        <begin position="747"/>
        <end position="759"/>
    </location>
</feature>
<dbReference type="SUPFAM" id="SSF51556">
    <property type="entry name" value="Metallo-dependent hydrolases"/>
    <property type="match status" value="1"/>
</dbReference>
<accession>A0A511TFS6</accession>
<feature type="domain" description="LTD" evidence="7">
    <location>
        <begin position="1185"/>
        <end position="1347"/>
    </location>
</feature>
<dbReference type="InterPro" id="IPR017897">
    <property type="entry name" value="Thrombospondin_3_rpt"/>
</dbReference>
<dbReference type="RefSeq" id="WP_245772464.1">
    <property type="nucleotide sequence ID" value="NZ_BJXR01000059.1"/>
</dbReference>
<dbReference type="Proteomes" id="UP000321514">
    <property type="component" value="Unassembled WGS sequence"/>
</dbReference>
<evidence type="ECO:0000256" key="4">
    <source>
        <dbReference type="ARBA" id="ARBA00023157"/>
    </source>
</evidence>
<evidence type="ECO:0000259" key="7">
    <source>
        <dbReference type="PROSITE" id="PS51841"/>
    </source>
</evidence>
<feature type="chain" id="PRO_5022759196" evidence="6">
    <location>
        <begin position="22"/>
        <end position="1387"/>
    </location>
</feature>
<evidence type="ECO:0000256" key="2">
    <source>
        <dbReference type="ARBA" id="ARBA00022737"/>
    </source>
</evidence>
<dbReference type="Pfam" id="PF02412">
    <property type="entry name" value="TSP_3"/>
    <property type="match status" value="3"/>
</dbReference>
<feature type="compositionally biased region" description="Gly residues" evidence="5">
    <location>
        <begin position="166"/>
        <end position="189"/>
    </location>
</feature>
<dbReference type="Pfam" id="PF00932">
    <property type="entry name" value="LTD"/>
    <property type="match status" value="1"/>
</dbReference>
<keyword evidence="10" id="KW-1185">Reference proteome</keyword>
<feature type="region of interest" description="Disordered" evidence="5">
    <location>
        <begin position="1347"/>
        <end position="1387"/>
    </location>
</feature>
<dbReference type="Proteomes" id="UP000183760">
    <property type="component" value="Unassembled WGS sequence"/>
</dbReference>
<dbReference type="InterPro" id="IPR050287">
    <property type="entry name" value="MTA/SAH_deaminase"/>
</dbReference>
<dbReference type="PROSITE" id="PS51257">
    <property type="entry name" value="PROKAR_LIPOPROTEIN"/>
    <property type="match status" value="1"/>
</dbReference>
<reference evidence="8 11" key="2">
    <citation type="submission" date="2019-07" db="EMBL/GenBank/DDBJ databases">
        <title>Whole genome shotgun sequence of Myxococcus fulvus NBRC 100333.</title>
        <authorList>
            <person name="Hosoyama A."/>
            <person name="Uohara A."/>
            <person name="Ohji S."/>
            <person name="Ichikawa N."/>
        </authorList>
    </citation>
    <scope>NUCLEOTIDE SEQUENCE [LARGE SCALE GENOMIC DNA]</scope>
    <source>
        <strain evidence="8 11">NBRC 100333</strain>
    </source>
</reference>
<keyword evidence="2" id="KW-0677">Repeat</keyword>
<evidence type="ECO:0000256" key="3">
    <source>
        <dbReference type="ARBA" id="ARBA00022801"/>
    </source>
</evidence>
<dbReference type="InterPro" id="IPR036415">
    <property type="entry name" value="Lamin_tail_dom_sf"/>
</dbReference>
<evidence type="ECO:0000313" key="9">
    <source>
        <dbReference type="EMBL" id="SEU27211.1"/>
    </source>
</evidence>
<dbReference type="InterPro" id="IPR032466">
    <property type="entry name" value="Metal_Hydrolase"/>
</dbReference>
<keyword evidence="1 6" id="KW-0732">Signal</keyword>
<dbReference type="Gene3D" id="4.10.1080.10">
    <property type="entry name" value="TSP type-3 repeat"/>
    <property type="match status" value="1"/>
</dbReference>
<dbReference type="GO" id="GO:0016810">
    <property type="term" value="F:hydrolase activity, acting on carbon-nitrogen (but not peptide) bonds"/>
    <property type="evidence" value="ECO:0007669"/>
    <property type="project" value="InterPro"/>
</dbReference>
<dbReference type="Gene3D" id="3.20.20.140">
    <property type="entry name" value="Metal-dependent hydrolases"/>
    <property type="match status" value="2"/>
</dbReference>
<dbReference type="EMBL" id="FOIB01000007">
    <property type="protein sequence ID" value="SEU27211.1"/>
    <property type="molecule type" value="Genomic_DNA"/>
</dbReference>
<organism evidence="8 11">
    <name type="scientific">Myxococcus fulvus</name>
    <dbReference type="NCBI Taxonomy" id="33"/>
    <lineage>
        <taxon>Bacteria</taxon>
        <taxon>Pseudomonadati</taxon>
        <taxon>Myxococcota</taxon>
        <taxon>Myxococcia</taxon>
        <taxon>Myxococcales</taxon>
        <taxon>Cystobacterineae</taxon>
        <taxon>Myxococcaceae</taxon>
        <taxon>Myxococcus</taxon>
    </lineage>
</organism>